<name>A0A426ZNL7_ENSVE</name>
<sequence>MWATSSLQYLTSHQLSIVGGAIHWSVAASALTCRLLPIGYCVCPDTLLVASCRGSEGLVWHVGSTAPPLCWGLDYGEKDCHEALDLLGCVARKSFSSGVVNLWRLAAVEGR</sequence>
<protein>
    <submittedName>
        <fullName evidence="1">Uncharacterized protein</fullName>
    </submittedName>
</protein>
<proteinExistence type="predicted"/>
<evidence type="ECO:0000313" key="1">
    <source>
        <dbReference type="EMBL" id="RRT65592.1"/>
    </source>
</evidence>
<reference evidence="1 2" key="1">
    <citation type="journal article" date="2014" name="Agronomy (Basel)">
        <title>A Draft Genome Sequence for Ensete ventricosum, the Drought-Tolerant Tree Against Hunger.</title>
        <authorList>
            <person name="Harrison J."/>
            <person name="Moore K.A."/>
            <person name="Paszkiewicz K."/>
            <person name="Jones T."/>
            <person name="Grant M."/>
            <person name="Ambacheew D."/>
            <person name="Muzemil S."/>
            <person name="Studholme D.J."/>
        </authorList>
    </citation>
    <scope>NUCLEOTIDE SEQUENCE [LARGE SCALE GENOMIC DNA]</scope>
</reference>
<dbReference type="AlphaFoldDB" id="A0A426ZNL7"/>
<accession>A0A426ZNL7</accession>
<dbReference type="Proteomes" id="UP000287651">
    <property type="component" value="Unassembled WGS sequence"/>
</dbReference>
<organism evidence="1 2">
    <name type="scientific">Ensete ventricosum</name>
    <name type="common">Abyssinian banana</name>
    <name type="synonym">Musa ensete</name>
    <dbReference type="NCBI Taxonomy" id="4639"/>
    <lineage>
        <taxon>Eukaryota</taxon>
        <taxon>Viridiplantae</taxon>
        <taxon>Streptophyta</taxon>
        <taxon>Embryophyta</taxon>
        <taxon>Tracheophyta</taxon>
        <taxon>Spermatophyta</taxon>
        <taxon>Magnoliopsida</taxon>
        <taxon>Liliopsida</taxon>
        <taxon>Zingiberales</taxon>
        <taxon>Musaceae</taxon>
        <taxon>Ensete</taxon>
    </lineage>
</organism>
<gene>
    <name evidence="1" type="ORF">B296_00012402</name>
</gene>
<comment type="caution">
    <text evidence="1">The sequence shown here is derived from an EMBL/GenBank/DDBJ whole genome shotgun (WGS) entry which is preliminary data.</text>
</comment>
<evidence type="ECO:0000313" key="2">
    <source>
        <dbReference type="Proteomes" id="UP000287651"/>
    </source>
</evidence>
<dbReference type="EMBL" id="AMZH03005757">
    <property type="protein sequence ID" value="RRT65592.1"/>
    <property type="molecule type" value="Genomic_DNA"/>
</dbReference>